<proteinExistence type="predicted"/>
<protein>
    <submittedName>
        <fullName evidence="4">Uncharacterized protein LOC100899767</fullName>
    </submittedName>
</protein>
<dbReference type="GeneID" id="100899767"/>
<organism evidence="3 4">
    <name type="scientific">Galendromus occidentalis</name>
    <name type="common">western predatory mite</name>
    <dbReference type="NCBI Taxonomy" id="34638"/>
    <lineage>
        <taxon>Eukaryota</taxon>
        <taxon>Metazoa</taxon>
        <taxon>Ecdysozoa</taxon>
        <taxon>Arthropoda</taxon>
        <taxon>Chelicerata</taxon>
        <taxon>Arachnida</taxon>
        <taxon>Acari</taxon>
        <taxon>Parasitiformes</taxon>
        <taxon>Mesostigmata</taxon>
        <taxon>Gamasina</taxon>
        <taxon>Phytoseioidea</taxon>
        <taxon>Phytoseiidae</taxon>
        <taxon>Typhlodrominae</taxon>
        <taxon>Galendromus</taxon>
    </lineage>
</organism>
<evidence type="ECO:0000256" key="2">
    <source>
        <dbReference type="SAM" id="MobiDB-lite"/>
    </source>
</evidence>
<dbReference type="AlphaFoldDB" id="A0AAJ7L737"/>
<dbReference type="Proteomes" id="UP000694867">
    <property type="component" value="Unplaced"/>
</dbReference>
<dbReference type="RefSeq" id="XP_018496461.1">
    <property type="nucleotide sequence ID" value="XM_018640945.1"/>
</dbReference>
<dbReference type="KEGG" id="goe:100899767"/>
<keyword evidence="1" id="KW-0175">Coiled coil</keyword>
<gene>
    <name evidence="4" type="primary">LOC100899767</name>
</gene>
<reference evidence="4" key="1">
    <citation type="submission" date="2025-08" db="UniProtKB">
        <authorList>
            <consortium name="RefSeq"/>
        </authorList>
    </citation>
    <scope>IDENTIFICATION</scope>
</reference>
<feature type="coiled-coil region" evidence="1">
    <location>
        <begin position="190"/>
        <end position="217"/>
    </location>
</feature>
<name>A0AAJ7L737_9ACAR</name>
<evidence type="ECO:0000256" key="1">
    <source>
        <dbReference type="SAM" id="Coils"/>
    </source>
</evidence>
<keyword evidence="3" id="KW-1185">Reference proteome</keyword>
<feature type="compositionally biased region" description="Basic and acidic residues" evidence="2">
    <location>
        <begin position="78"/>
        <end position="88"/>
    </location>
</feature>
<evidence type="ECO:0000313" key="3">
    <source>
        <dbReference type="Proteomes" id="UP000694867"/>
    </source>
</evidence>
<sequence length="230" mass="26555">MVNWKRPLTLIYRDNHKFGTALYEPTLDECERRYTGSLGRTSFRPDRPDLPSFGENSILQATMRRDGSSSRASSRPKSLYEDLHEQRQLSRNRSAAALNEESGSYLTEDRARTPRRQLNRRESGSIRDLKSEIEDIQTRIAERERCARQDASALRDIMGGRVAELTAMLRQAEAHNVECQKILHRQAQLMNELQTHCQELDRRLADTIDELAASNNKCRSLHSQLESLRD</sequence>
<feature type="region of interest" description="Disordered" evidence="2">
    <location>
        <begin position="37"/>
        <end position="124"/>
    </location>
</feature>
<accession>A0AAJ7L737</accession>
<evidence type="ECO:0000313" key="4">
    <source>
        <dbReference type="RefSeq" id="XP_018496461.1"/>
    </source>
</evidence>